<comment type="subcellular location">
    <subcellularLocation>
        <location evidence="1 9">Cell membrane</location>
        <topology evidence="1 9">Multi-pass membrane protein</topology>
    </subcellularLocation>
</comment>
<comment type="caution">
    <text evidence="9">Lacks conserved residue(s) required for the propagation of feature annotation.</text>
</comment>
<name>C9Y6C1_CURXX</name>
<dbReference type="GO" id="GO:0015420">
    <property type="term" value="F:ABC-type vitamin B12 transporter activity"/>
    <property type="evidence" value="ECO:0007669"/>
    <property type="project" value="UniProtKB-UniRule"/>
</dbReference>
<feature type="transmembrane region" description="Helical" evidence="9">
    <location>
        <begin position="167"/>
        <end position="188"/>
    </location>
</feature>
<dbReference type="GO" id="GO:0009236">
    <property type="term" value="P:cobalamin biosynthetic process"/>
    <property type="evidence" value="ECO:0007669"/>
    <property type="project" value="UniProtKB-UniRule"/>
</dbReference>
<evidence type="ECO:0000256" key="3">
    <source>
        <dbReference type="ARBA" id="ARBA00006263"/>
    </source>
</evidence>
<dbReference type="PANTHER" id="PTHR34308">
    <property type="entry name" value="COBALAMIN BIOSYNTHESIS PROTEIN CBIB"/>
    <property type="match status" value="1"/>
</dbReference>
<evidence type="ECO:0000313" key="10">
    <source>
        <dbReference type="EMBL" id="CBA26410.1"/>
    </source>
</evidence>
<keyword evidence="6 9" id="KW-0812">Transmembrane</keyword>
<feature type="transmembrane region" description="Helical" evidence="9">
    <location>
        <begin position="93"/>
        <end position="113"/>
    </location>
</feature>
<organism evidence="10">
    <name type="scientific">Curvibacter symbiont subsp. Hydra magnipapillata</name>
    <dbReference type="NCBI Taxonomy" id="667019"/>
    <lineage>
        <taxon>Bacteria</taxon>
        <taxon>Pseudomonadati</taxon>
        <taxon>Pseudomonadota</taxon>
        <taxon>Betaproteobacteria</taxon>
        <taxon>Burkholderiales</taxon>
        <taxon>Comamonadaceae</taxon>
        <taxon>Curvibacter</taxon>
    </lineage>
</organism>
<keyword evidence="4 9" id="KW-1003">Cell membrane</keyword>
<evidence type="ECO:0000256" key="8">
    <source>
        <dbReference type="ARBA" id="ARBA00023136"/>
    </source>
</evidence>
<keyword evidence="10" id="KW-0436">Ligase</keyword>
<feature type="transmembrane region" description="Helical" evidence="9">
    <location>
        <begin position="60"/>
        <end position="86"/>
    </location>
</feature>
<evidence type="ECO:0000256" key="5">
    <source>
        <dbReference type="ARBA" id="ARBA00022573"/>
    </source>
</evidence>
<dbReference type="NCBIfam" id="TIGR00380">
    <property type="entry name" value="cobal_cbiB"/>
    <property type="match status" value="1"/>
</dbReference>
<keyword evidence="5 9" id="KW-0169">Cobalamin biosynthesis</keyword>
<sequence length="323" mass="34847">MISTWVLCNALALLVAFAVDHVWGEPPARLHPVVWMGNYLERTGAWLQRRARQDPAVRDVAGFVLGALIWCAGAALFLIASLLLLGAALELPWWAAGVAMGLLLKPMLAWAMLKSEVQAVEAALAQGLDAGRERLAWLVSRDVTRLTGVQVRESAIETLAENLNDSVVAPVFWFVVLGLPGAVLYRFANTSDAMWGYPGIYKGRNWAWAGKWAARSDDVLSWVPARVTAVLLLLVAGRRAWALRSRLPVEARKTPSPNSGWPMAAMALVLGVVLRKPAVYVLNPDGREAQGDDMETAQVYASKAVLALVGSALAALLLIAIGA</sequence>
<proteinExistence type="inferred from homology"/>
<dbReference type="EMBL" id="FN543101">
    <property type="protein sequence ID" value="CBA26410.1"/>
    <property type="molecule type" value="Genomic_DNA"/>
</dbReference>
<comment type="similarity">
    <text evidence="3 9">Belongs to the CobD/CbiB family.</text>
</comment>
<keyword evidence="7 9" id="KW-1133">Transmembrane helix</keyword>
<reference evidence="10" key="1">
    <citation type="journal article" date="2010" name="Nature">
        <title>The Dynamic genome of Hydra.</title>
        <authorList>
            <person name="Chapman J.A."/>
            <person name="Kirkness E.F."/>
            <person name="Simakov O."/>
            <person name="Hampson S.E."/>
            <person name="Mitros T."/>
            <person name="Weinmaier T."/>
            <person name="Rattei T."/>
            <person name="Balasubramanian P.G."/>
            <person name="Borman J."/>
            <person name="Busam D."/>
            <person name="Disbennett K."/>
            <person name="Pfannkoch C."/>
            <person name="Sumin N."/>
            <person name="Sutton G."/>
            <person name="Viswanathan L."/>
            <person name="Walenz B."/>
            <person name="Goodstein D.M."/>
            <person name="Hellsten U."/>
            <person name="Kawashima T."/>
            <person name="Prochnik S.E."/>
            <person name="Putnam N.H."/>
            <person name="Shu S."/>
            <person name="Blumberg B."/>
            <person name="Dana C.E."/>
            <person name="Gee L."/>
            <person name="Kibler D.F."/>
            <person name="Law L."/>
            <person name="Lindgens D."/>
            <person name="Martinez D.E."/>
            <person name="Peng J."/>
            <person name="Wigge P.A."/>
            <person name="Bertulat B."/>
            <person name="Guder C."/>
            <person name="Nakamura Y."/>
            <person name="Ozbek S."/>
            <person name="Watanabe H."/>
            <person name="Khalturin K."/>
            <person name="Hemmrich G."/>
            <person name="Franke A."/>
            <person name="Augustin R."/>
            <person name="Fraune S."/>
            <person name="Hayakawa E."/>
            <person name="Hayakawa S."/>
            <person name="Hirose M."/>
            <person name="Hwang J."/>
            <person name="Ikeo K."/>
            <person name="Nishimiya-Fujisawa C."/>
            <person name="Ogura A."/>
            <person name="Takahashi T."/>
            <person name="Steinmetz P.R."/>
            <person name="Zhang X."/>
            <person name="Aufschnaiter R."/>
            <person name="Eder M.K."/>
            <person name="Gorny A.K."/>
            <person name="Salvenmoser W."/>
            <person name="Heimberg A.M."/>
            <person name="Wheeler B.M."/>
            <person name="Peterson K.J."/>
            <person name="Boettger A."/>
            <person name="Tischler P."/>
            <person name="Wolf A."/>
            <person name="Gojobori T."/>
            <person name="Remington K.A."/>
            <person name="Strausberg R.L."/>
            <person name="Venter J."/>
            <person name="Technau U."/>
            <person name="Hobmayer B."/>
            <person name="Bosch T.C."/>
            <person name="Holstein T.W."/>
            <person name="Fujisawa T."/>
            <person name="Bode H.R."/>
            <person name="David C.N."/>
            <person name="Rokhsar D.S."/>
            <person name="Steele R.E."/>
        </authorList>
    </citation>
    <scope>NUCLEOTIDE SEQUENCE</scope>
</reference>
<keyword evidence="8 9" id="KW-0472">Membrane</keyword>
<evidence type="ECO:0000256" key="2">
    <source>
        <dbReference type="ARBA" id="ARBA00004953"/>
    </source>
</evidence>
<dbReference type="InterPro" id="IPR004485">
    <property type="entry name" value="Cobalamin_biosynth_CobD/CbiB"/>
</dbReference>
<dbReference type="Pfam" id="PF03186">
    <property type="entry name" value="CobD_Cbib"/>
    <property type="match status" value="1"/>
</dbReference>
<comment type="function">
    <text evidence="9">Converts cobyric acid to cobinamide by the addition of aminopropanol on the F carboxylic group.</text>
</comment>
<evidence type="ECO:0000256" key="6">
    <source>
        <dbReference type="ARBA" id="ARBA00022692"/>
    </source>
</evidence>
<dbReference type="HAMAP" id="MF_00024">
    <property type="entry name" value="CobD_CbiB"/>
    <property type="match status" value="1"/>
</dbReference>
<evidence type="ECO:0000256" key="9">
    <source>
        <dbReference type="HAMAP-Rule" id="MF_00024"/>
    </source>
</evidence>
<gene>
    <name evidence="9" type="primary">cobD</name>
    <name evidence="10" type="ORF">Csp_E34980</name>
</gene>
<dbReference type="PANTHER" id="PTHR34308:SF1">
    <property type="entry name" value="COBALAMIN BIOSYNTHESIS PROTEIN CBIB"/>
    <property type="match status" value="1"/>
</dbReference>
<evidence type="ECO:0000256" key="4">
    <source>
        <dbReference type="ARBA" id="ARBA00022475"/>
    </source>
</evidence>
<dbReference type="AlphaFoldDB" id="C9Y6C1"/>
<dbReference type="GO" id="GO:0005886">
    <property type="term" value="C:plasma membrane"/>
    <property type="evidence" value="ECO:0007669"/>
    <property type="project" value="UniProtKB-SubCell"/>
</dbReference>
<accession>C9Y6C1</accession>
<comment type="pathway">
    <text evidence="2 9">Cofactor biosynthesis; adenosylcobalamin biosynthesis.</text>
</comment>
<evidence type="ECO:0000256" key="7">
    <source>
        <dbReference type="ARBA" id="ARBA00022989"/>
    </source>
</evidence>
<feature type="transmembrane region" description="Helical" evidence="9">
    <location>
        <begin position="304"/>
        <end position="322"/>
    </location>
</feature>
<dbReference type="UniPathway" id="UPA00148"/>
<protein>
    <recommendedName>
        <fullName evidence="9">Cobalamin biosynthesis protein CobD</fullName>
    </recommendedName>
</protein>
<dbReference type="GO" id="GO:0016874">
    <property type="term" value="F:ligase activity"/>
    <property type="evidence" value="ECO:0007669"/>
    <property type="project" value="UniProtKB-KW"/>
</dbReference>
<dbReference type="GO" id="GO:0048472">
    <property type="term" value="F:threonine-phosphate decarboxylase activity"/>
    <property type="evidence" value="ECO:0007669"/>
    <property type="project" value="InterPro"/>
</dbReference>
<evidence type="ECO:0000256" key="1">
    <source>
        <dbReference type="ARBA" id="ARBA00004651"/>
    </source>
</evidence>